<dbReference type="SMART" id="SM00398">
    <property type="entry name" value="HMG"/>
    <property type="match status" value="1"/>
</dbReference>
<dbReference type="InterPro" id="IPR009071">
    <property type="entry name" value="HMG_box_dom"/>
</dbReference>
<dbReference type="Proteomes" id="UP000031443">
    <property type="component" value="Unassembled WGS sequence"/>
</dbReference>
<dbReference type="InterPro" id="IPR050342">
    <property type="entry name" value="HMGB"/>
</dbReference>
<feature type="compositionally biased region" description="Basic and acidic residues" evidence="3">
    <location>
        <begin position="79"/>
        <end position="88"/>
    </location>
</feature>
<feature type="region of interest" description="Disordered" evidence="3">
    <location>
        <begin position="76"/>
        <end position="131"/>
    </location>
</feature>
<dbReference type="AlphaFoldDB" id="M7BCL4"/>
<gene>
    <name evidence="5" type="ORF">UY3_07943</name>
</gene>
<feature type="compositionally biased region" description="Basic residues" evidence="3">
    <location>
        <begin position="1"/>
        <end position="12"/>
    </location>
</feature>
<protein>
    <submittedName>
        <fullName evidence="5">High mobility group protein B2</fullName>
    </submittedName>
</protein>
<evidence type="ECO:0000256" key="2">
    <source>
        <dbReference type="PROSITE-ProRule" id="PRU00267"/>
    </source>
</evidence>
<evidence type="ECO:0000313" key="5">
    <source>
        <dbReference type="EMBL" id="EMP34909.1"/>
    </source>
</evidence>
<dbReference type="PANTHER" id="PTHR48112:SF22">
    <property type="entry name" value="MITOCHONDRIAL TRANSCRIPTION FACTOR A, ISOFORM B"/>
    <property type="match status" value="1"/>
</dbReference>
<dbReference type="GO" id="GO:0005634">
    <property type="term" value="C:nucleus"/>
    <property type="evidence" value="ECO:0007669"/>
    <property type="project" value="UniProtKB-UniRule"/>
</dbReference>
<evidence type="ECO:0000259" key="4">
    <source>
        <dbReference type="PROSITE" id="PS50118"/>
    </source>
</evidence>
<keyword evidence="6" id="KW-1185">Reference proteome</keyword>
<dbReference type="PANTHER" id="PTHR48112">
    <property type="entry name" value="HIGH MOBILITY GROUP PROTEIN DSP1"/>
    <property type="match status" value="1"/>
</dbReference>
<dbReference type="GO" id="GO:0003677">
    <property type="term" value="F:DNA binding"/>
    <property type="evidence" value="ECO:0007669"/>
    <property type="project" value="UniProtKB-UniRule"/>
</dbReference>
<accession>M7BCL4</accession>
<feature type="DNA-binding region" description="HMG box" evidence="2">
    <location>
        <begin position="38"/>
        <end position="106"/>
    </location>
</feature>
<organism evidence="5 6">
    <name type="scientific">Chelonia mydas</name>
    <name type="common">Green sea-turtle</name>
    <name type="synonym">Chelonia agassizi</name>
    <dbReference type="NCBI Taxonomy" id="8469"/>
    <lineage>
        <taxon>Eukaryota</taxon>
        <taxon>Metazoa</taxon>
        <taxon>Chordata</taxon>
        <taxon>Craniata</taxon>
        <taxon>Vertebrata</taxon>
        <taxon>Euteleostomi</taxon>
        <taxon>Archelosauria</taxon>
        <taxon>Testudinata</taxon>
        <taxon>Testudines</taxon>
        <taxon>Cryptodira</taxon>
        <taxon>Durocryptodira</taxon>
        <taxon>Americhelydia</taxon>
        <taxon>Chelonioidea</taxon>
        <taxon>Cheloniidae</taxon>
        <taxon>Chelonia</taxon>
    </lineage>
</organism>
<reference evidence="6" key="1">
    <citation type="journal article" date="2013" name="Nat. Genet.">
        <title>The draft genomes of soft-shell turtle and green sea turtle yield insights into the development and evolution of the turtle-specific body plan.</title>
        <authorList>
            <person name="Wang Z."/>
            <person name="Pascual-Anaya J."/>
            <person name="Zadissa A."/>
            <person name="Li W."/>
            <person name="Niimura Y."/>
            <person name="Huang Z."/>
            <person name="Li C."/>
            <person name="White S."/>
            <person name="Xiong Z."/>
            <person name="Fang D."/>
            <person name="Wang B."/>
            <person name="Ming Y."/>
            <person name="Chen Y."/>
            <person name="Zheng Y."/>
            <person name="Kuraku S."/>
            <person name="Pignatelli M."/>
            <person name="Herrero J."/>
            <person name="Beal K."/>
            <person name="Nozawa M."/>
            <person name="Li Q."/>
            <person name="Wang J."/>
            <person name="Zhang H."/>
            <person name="Yu L."/>
            <person name="Shigenobu S."/>
            <person name="Wang J."/>
            <person name="Liu J."/>
            <person name="Flicek P."/>
            <person name="Searle S."/>
            <person name="Wang J."/>
            <person name="Kuratani S."/>
            <person name="Yin Y."/>
            <person name="Aken B."/>
            <person name="Zhang G."/>
            <person name="Irie N."/>
        </authorList>
    </citation>
    <scope>NUCLEOTIDE SEQUENCE [LARGE SCALE GENOMIC DNA]</scope>
</reference>
<dbReference type="Pfam" id="PF00505">
    <property type="entry name" value="HMG_box"/>
    <property type="match status" value="1"/>
</dbReference>
<dbReference type="GO" id="GO:0006357">
    <property type="term" value="P:regulation of transcription by RNA polymerase II"/>
    <property type="evidence" value="ECO:0007669"/>
    <property type="project" value="TreeGrafter"/>
</dbReference>
<feature type="domain" description="HMG box" evidence="4">
    <location>
        <begin position="38"/>
        <end position="106"/>
    </location>
</feature>
<dbReference type="STRING" id="8469.M7BCL4"/>
<dbReference type="EMBL" id="KB530910">
    <property type="protein sequence ID" value="EMP34909.1"/>
    <property type="molecule type" value="Genomic_DNA"/>
</dbReference>
<sequence>MARVHNARCVKKQKSDPLRGVRRSQRKRYGKRGNQTTRKRPLSAFFLFMAAHRSALKRSNPGWTMVEIAKKLGTMWHQQPDKDKEKYKQQAAQLRQKKRKGKAGGRGRSRRRSRKTGGSQRRGFKRREAADDFDCAICC</sequence>
<keyword evidence="2" id="KW-0539">Nucleus</keyword>
<keyword evidence="1 2" id="KW-0238">DNA-binding</keyword>
<dbReference type="InterPro" id="IPR036910">
    <property type="entry name" value="HMG_box_dom_sf"/>
</dbReference>
<evidence type="ECO:0000256" key="1">
    <source>
        <dbReference type="ARBA" id="ARBA00023125"/>
    </source>
</evidence>
<evidence type="ECO:0000256" key="3">
    <source>
        <dbReference type="SAM" id="MobiDB-lite"/>
    </source>
</evidence>
<dbReference type="PROSITE" id="PS50118">
    <property type="entry name" value="HMG_BOX_2"/>
    <property type="match status" value="1"/>
</dbReference>
<dbReference type="Gene3D" id="1.10.30.10">
    <property type="entry name" value="High mobility group box domain"/>
    <property type="match status" value="1"/>
</dbReference>
<dbReference type="SUPFAM" id="SSF47095">
    <property type="entry name" value="HMG-box"/>
    <property type="match status" value="1"/>
</dbReference>
<proteinExistence type="predicted"/>
<name>M7BCL4_CHEMY</name>
<feature type="compositionally biased region" description="Basic residues" evidence="3">
    <location>
        <begin position="95"/>
        <end position="115"/>
    </location>
</feature>
<evidence type="ECO:0000313" key="6">
    <source>
        <dbReference type="Proteomes" id="UP000031443"/>
    </source>
</evidence>
<feature type="region of interest" description="Disordered" evidence="3">
    <location>
        <begin position="1"/>
        <end position="42"/>
    </location>
</feature>
<feature type="compositionally biased region" description="Basic residues" evidence="3">
    <location>
        <begin position="20"/>
        <end position="41"/>
    </location>
</feature>